<dbReference type="STRING" id="551987.SAMN05192549_107364"/>
<evidence type="ECO:0000313" key="2">
    <source>
        <dbReference type="Proteomes" id="UP000184339"/>
    </source>
</evidence>
<proteinExistence type="predicted"/>
<keyword evidence="2" id="KW-1185">Reference proteome</keyword>
<organism evidence="1 2">
    <name type="scientific">Duganella sacchari</name>
    <dbReference type="NCBI Taxonomy" id="551987"/>
    <lineage>
        <taxon>Bacteria</taxon>
        <taxon>Pseudomonadati</taxon>
        <taxon>Pseudomonadota</taxon>
        <taxon>Betaproteobacteria</taxon>
        <taxon>Burkholderiales</taxon>
        <taxon>Oxalobacteraceae</taxon>
        <taxon>Telluria group</taxon>
        <taxon>Duganella</taxon>
    </lineage>
</organism>
<dbReference type="Proteomes" id="UP000184339">
    <property type="component" value="Unassembled WGS sequence"/>
</dbReference>
<protein>
    <submittedName>
        <fullName evidence="1">Uncharacterized protein</fullName>
    </submittedName>
</protein>
<accession>A0A1M7QPG2</accession>
<reference evidence="2" key="1">
    <citation type="submission" date="2016-11" db="EMBL/GenBank/DDBJ databases">
        <authorList>
            <person name="Varghese N."/>
            <person name="Submissions S."/>
        </authorList>
    </citation>
    <scope>NUCLEOTIDE SEQUENCE [LARGE SCALE GENOMIC DNA]</scope>
    <source>
        <strain evidence="2">Sac-22</strain>
    </source>
</reference>
<gene>
    <name evidence="1" type="ORF">SAMN05192549_107364</name>
</gene>
<sequence>MTIDFASDTEHAPSVKEAASLHQAVPFPQTISSLLLRSDPQQCADLINQLLVNVSPEMLTSLAGSIGDFTDAQGQPRVTPEQAGQIPPAQVEEIAATAEQHHPGVVEQIQSHTLGWVS</sequence>
<dbReference type="OrthoDB" id="8780806at2"/>
<dbReference type="RefSeq" id="WP_072786682.1">
    <property type="nucleotide sequence ID" value="NZ_FRCX01000007.1"/>
</dbReference>
<evidence type="ECO:0000313" key="1">
    <source>
        <dbReference type="EMBL" id="SHN33097.1"/>
    </source>
</evidence>
<dbReference type="AlphaFoldDB" id="A0A1M7QPG2"/>
<dbReference type="EMBL" id="FRCX01000007">
    <property type="protein sequence ID" value="SHN33097.1"/>
    <property type="molecule type" value="Genomic_DNA"/>
</dbReference>
<name>A0A1M7QPG2_9BURK</name>